<dbReference type="Pfam" id="PF00560">
    <property type="entry name" value="LRR_1"/>
    <property type="match status" value="1"/>
</dbReference>
<keyword evidence="1" id="KW-0433">Leucine-rich repeat</keyword>
<evidence type="ECO:0000256" key="2">
    <source>
        <dbReference type="ARBA" id="ARBA00022737"/>
    </source>
</evidence>
<dbReference type="InterPro" id="IPR003591">
    <property type="entry name" value="Leu-rich_rpt_typical-subtyp"/>
</dbReference>
<keyword evidence="5" id="KW-1185">Reference proteome</keyword>
<dbReference type="InterPro" id="IPR055414">
    <property type="entry name" value="LRR_R13L4/SHOC2-like"/>
</dbReference>
<dbReference type="InterPro" id="IPR050216">
    <property type="entry name" value="LRR_domain-containing"/>
</dbReference>
<dbReference type="SUPFAM" id="SSF52058">
    <property type="entry name" value="L domain-like"/>
    <property type="match status" value="1"/>
</dbReference>
<dbReference type="PANTHER" id="PTHR48051:SF1">
    <property type="entry name" value="RAS SUPPRESSOR PROTEIN 1"/>
    <property type="match status" value="1"/>
</dbReference>
<accession>A0A5N5TLW3</accession>
<dbReference type="PRINTS" id="PR00019">
    <property type="entry name" value="LEURICHRPT"/>
</dbReference>
<organism evidence="4 5">
    <name type="scientific">Armadillidium nasatum</name>
    <dbReference type="NCBI Taxonomy" id="96803"/>
    <lineage>
        <taxon>Eukaryota</taxon>
        <taxon>Metazoa</taxon>
        <taxon>Ecdysozoa</taxon>
        <taxon>Arthropoda</taxon>
        <taxon>Crustacea</taxon>
        <taxon>Multicrustacea</taxon>
        <taxon>Malacostraca</taxon>
        <taxon>Eumalacostraca</taxon>
        <taxon>Peracarida</taxon>
        <taxon>Isopoda</taxon>
        <taxon>Oniscidea</taxon>
        <taxon>Crinocheta</taxon>
        <taxon>Armadillidiidae</taxon>
        <taxon>Armadillidium</taxon>
    </lineage>
</organism>
<dbReference type="SMART" id="SM00364">
    <property type="entry name" value="LRR_BAC"/>
    <property type="match status" value="5"/>
</dbReference>
<reference evidence="4 5" key="1">
    <citation type="journal article" date="2019" name="PLoS Biol.">
        <title>Sex chromosomes control vertical transmission of feminizing Wolbachia symbionts in an isopod.</title>
        <authorList>
            <person name="Becking T."/>
            <person name="Chebbi M.A."/>
            <person name="Giraud I."/>
            <person name="Moumen B."/>
            <person name="Laverre T."/>
            <person name="Caubet Y."/>
            <person name="Peccoud J."/>
            <person name="Gilbert C."/>
            <person name="Cordaux R."/>
        </authorList>
    </citation>
    <scope>NUCLEOTIDE SEQUENCE [LARGE SCALE GENOMIC DNA]</scope>
    <source>
        <strain evidence="4">ANa2</strain>
        <tissue evidence="4">Whole body excluding digestive tract and cuticle</tissue>
    </source>
</reference>
<sequence>MGQSSSKGVKAHMETAQKTGALVLSERKLTELPDLSALEKVLRTLDLSSNKLVCLPSSISSLSNLKHLSVNCNKLESLPEDLGSLTKLESLSLSNNHLHRLPDSSSSLKHLKSLILSYNNFQEFPSVIFSLPHLDVVDLSSNKITSIPDGIGDLQTIELNLNQNEINLISPDIAKCPRLKTLRLEENAIELSTIPKELLEESQVSLLCLNGNLFNMKDIEDTEGYSKYMERYTAVKKKMY</sequence>
<dbReference type="PROSITE" id="PS51450">
    <property type="entry name" value="LRR"/>
    <property type="match status" value="4"/>
</dbReference>
<dbReference type="FunFam" id="3.80.10.10:FF:000230">
    <property type="entry name" value="Leucine-rich repeat-containing protein 57"/>
    <property type="match status" value="1"/>
</dbReference>
<dbReference type="GO" id="GO:0005737">
    <property type="term" value="C:cytoplasm"/>
    <property type="evidence" value="ECO:0007669"/>
    <property type="project" value="TreeGrafter"/>
</dbReference>
<dbReference type="OrthoDB" id="1728874at2759"/>
<dbReference type="InterPro" id="IPR032675">
    <property type="entry name" value="LRR_dom_sf"/>
</dbReference>
<keyword evidence="2" id="KW-0677">Repeat</keyword>
<feature type="domain" description="Disease resistance R13L4/SHOC-2-like LRR" evidence="3">
    <location>
        <begin position="81"/>
        <end position="213"/>
    </location>
</feature>
<gene>
    <name evidence="4" type="primary">lrrc57</name>
    <name evidence="4" type="ORF">Anas_02602</name>
</gene>
<protein>
    <submittedName>
        <fullName evidence="4">Leucine-rich repeat-containing protein 57</fullName>
    </submittedName>
</protein>
<evidence type="ECO:0000259" key="3">
    <source>
        <dbReference type="Pfam" id="PF23598"/>
    </source>
</evidence>
<name>A0A5N5TLW3_9CRUS</name>
<evidence type="ECO:0000313" key="5">
    <source>
        <dbReference type="Proteomes" id="UP000326759"/>
    </source>
</evidence>
<comment type="caution">
    <text evidence="4">The sequence shown here is derived from an EMBL/GenBank/DDBJ whole genome shotgun (WGS) entry which is preliminary data.</text>
</comment>
<dbReference type="SMART" id="SM00369">
    <property type="entry name" value="LRR_TYP"/>
    <property type="match status" value="6"/>
</dbReference>
<proteinExistence type="predicted"/>
<dbReference type="Proteomes" id="UP000326759">
    <property type="component" value="Unassembled WGS sequence"/>
</dbReference>
<dbReference type="Gene3D" id="3.80.10.10">
    <property type="entry name" value="Ribonuclease Inhibitor"/>
    <property type="match status" value="2"/>
</dbReference>
<dbReference type="PANTHER" id="PTHR48051">
    <property type="match status" value="1"/>
</dbReference>
<dbReference type="Pfam" id="PF23598">
    <property type="entry name" value="LRR_14"/>
    <property type="match status" value="1"/>
</dbReference>
<evidence type="ECO:0000313" key="4">
    <source>
        <dbReference type="EMBL" id="KAB7507160.1"/>
    </source>
</evidence>
<dbReference type="EMBL" id="SEYY01000471">
    <property type="protein sequence ID" value="KAB7507160.1"/>
    <property type="molecule type" value="Genomic_DNA"/>
</dbReference>
<evidence type="ECO:0000256" key="1">
    <source>
        <dbReference type="ARBA" id="ARBA00022614"/>
    </source>
</evidence>
<dbReference type="AlphaFoldDB" id="A0A5N5TLW3"/>
<dbReference type="InterPro" id="IPR001611">
    <property type="entry name" value="Leu-rich_rpt"/>
</dbReference>